<reference evidence="2 3" key="1">
    <citation type="journal article" date="2019" name="Int. J. Syst. Evol. Microbiol.">
        <title>The Global Catalogue of Microorganisms (GCM) 10K type strain sequencing project: providing services to taxonomists for standard genome sequencing and annotation.</title>
        <authorList>
            <consortium name="The Broad Institute Genomics Platform"/>
            <consortium name="The Broad Institute Genome Sequencing Center for Infectious Disease"/>
            <person name="Wu L."/>
            <person name="Ma J."/>
        </authorList>
    </citation>
    <scope>NUCLEOTIDE SEQUENCE [LARGE SCALE GENOMIC DNA]</scope>
    <source>
        <strain evidence="2 3">JCM 15749</strain>
    </source>
</reference>
<sequence length="361" mass="38977">MSRTPVILVCGVADDPMARVTMGLQWDLPQAVVVQHRIDDERQVLTRTVTDIGGVVEREEIDLEHACTSCAIREDIVPSIERLAATGLWGSVVAHLPVGAEPIQVCRVVAWDPSRVPHVEVAAVVAALDADDAVDDLLGDDLFRDRGIGATADDGRGVAEVAAAMVEYADVVAVLGQADGPEHALVRTIARPGVDVVDDASALDTARLARGVHTHGATEQWVSEVRRGDLPGPEHDESEVWRLDLSSDRPFHPGRLHENIELLGGGPRRSRGCFWLASRPSALCVWDGAGGQLSIGTDRQWGAARPLTRIVVVGIDDGRDEIVETFEHCLLSDQEMAGRGPFWEVGEDGLEPWLGEIRRAA</sequence>
<dbReference type="EMBL" id="BAAAPY010000008">
    <property type="protein sequence ID" value="GAA2081810.1"/>
    <property type="molecule type" value="Genomic_DNA"/>
</dbReference>
<feature type="domain" description="CobW C-terminal" evidence="1">
    <location>
        <begin position="240"/>
        <end position="330"/>
    </location>
</feature>
<dbReference type="RefSeq" id="WP_344328649.1">
    <property type="nucleotide sequence ID" value="NZ_BAAAPY010000008.1"/>
</dbReference>
<dbReference type="Gene3D" id="3.40.50.300">
    <property type="entry name" value="P-loop containing nucleotide triphosphate hydrolases"/>
    <property type="match status" value="1"/>
</dbReference>
<dbReference type="Proteomes" id="UP001501480">
    <property type="component" value="Unassembled WGS sequence"/>
</dbReference>
<dbReference type="InterPro" id="IPR011629">
    <property type="entry name" value="CobW-like_C"/>
</dbReference>
<evidence type="ECO:0000313" key="3">
    <source>
        <dbReference type="Proteomes" id="UP001501480"/>
    </source>
</evidence>
<evidence type="ECO:0000313" key="2">
    <source>
        <dbReference type="EMBL" id="GAA2081810.1"/>
    </source>
</evidence>
<proteinExistence type="predicted"/>
<organism evidence="2 3">
    <name type="scientific">Aeromicrobium halocynthiae</name>
    <dbReference type="NCBI Taxonomy" id="560557"/>
    <lineage>
        <taxon>Bacteria</taxon>
        <taxon>Bacillati</taxon>
        <taxon>Actinomycetota</taxon>
        <taxon>Actinomycetes</taxon>
        <taxon>Propionibacteriales</taxon>
        <taxon>Nocardioidaceae</taxon>
        <taxon>Aeromicrobium</taxon>
    </lineage>
</organism>
<dbReference type="SUPFAM" id="SSF90002">
    <property type="entry name" value="Hypothetical protein YjiA, C-terminal domain"/>
    <property type="match status" value="1"/>
</dbReference>
<dbReference type="InterPro" id="IPR027417">
    <property type="entry name" value="P-loop_NTPase"/>
</dbReference>
<dbReference type="PANTHER" id="PTHR43603:SF1">
    <property type="entry name" value="ZINC-REGULATED GTPASE METALLOPROTEIN ACTIVATOR 1"/>
    <property type="match status" value="1"/>
</dbReference>
<dbReference type="InterPro" id="IPR051927">
    <property type="entry name" value="Zn_Chap_cDPG_Synth"/>
</dbReference>
<dbReference type="PANTHER" id="PTHR43603">
    <property type="entry name" value="COBW DOMAIN-CONTAINING PROTEIN DDB_G0274527"/>
    <property type="match status" value="1"/>
</dbReference>
<keyword evidence="3" id="KW-1185">Reference proteome</keyword>
<dbReference type="SMART" id="SM00833">
    <property type="entry name" value="CobW_C"/>
    <property type="match status" value="1"/>
</dbReference>
<evidence type="ECO:0000259" key="1">
    <source>
        <dbReference type="SMART" id="SM00833"/>
    </source>
</evidence>
<accession>A0ABN2W2J4</accession>
<protein>
    <submittedName>
        <fullName evidence="2">GTP-binding protein</fullName>
    </submittedName>
</protein>
<gene>
    <name evidence="2" type="ORF">GCM10009821_23150</name>
</gene>
<name>A0ABN2W2J4_9ACTN</name>
<dbReference type="Pfam" id="PF07683">
    <property type="entry name" value="CobW_C"/>
    <property type="match status" value="1"/>
</dbReference>
<comment type="caution">
    <text evidence="2">The sequence shown here is derived from an EMBL/GenBank/DDBJ whole genome shotgun (WGS) entry which is preliminary data.</text>
</comment>